<comment type="catalytic activity">
    <reaction evidence="11">
        <text>N-terminal L-seryl-[histone H4] + acetyl-CoA = N-terminal N(alpha)-acetyl-L-seryl-[histone H4] + CoA + H(+)</text>
        <dbReference type="Rhea" id="RHEA:50596"/>
        <dbReference type="Rhea" id="RHEA-COMP:12740"/>
        <dbReference type="Rhea" id="RHEA-COMP:12743"/>
        <dbReference type="ChEBI" id="CHEBI:15378"/>
        <dbReference type="ChEBI" id="CHEBI:57287"/>
        <dbReference type="ChEBI" id="CHEBI:57288"/>
        <dbReference type="ChEBI" id="CHEBI:64738"/>
        <dbReference type="ChEBI" id="CHEBI:83690"/>
        <dbReference type="EC" id="2.3.1.257"/>
    </reaction>
</comment>
<dbReference type="PANTHER" id="PTHR20531">
    <property type="entry name" value="N-ALPHA-ACETYLTRANSFERASE 40"/>
    <property type="match status" value="1"/>
</dbReference>
<evidence type="ECO:0000313" key="13">
    <source>
        <dbReference type="EMBL" id="OQS02338.1"/>
    </source>
</evidence>
<evidence type="ECO:0000256" key="4">
    <source>
        <dbReference type="ARBA" id="ARBA00012950"/>
    </source>
</evidence>
<comment type="subcellular location">
    <subcellularLocation>
        <location evidence="2">Cytoplasm</location>
    </subcellularLocation>
    <subcellularLocation>
        <location evidence="1">Nucleus</location>
    </subcellularLocation>
</comment>
<keyword evidence="9" id="KW-0012">Acyltransferase</keyword>
<evidence type="ECO:0000256" key="6">
    <source>
        <dbReference type="ARBA" id="ARBA00022490"/>
    </source>
</evidence>
<sequence length="210" mass="24474">MPPKTKRLTKKEQQARARKQVLDKVNGVTDFLVEFAPFSTYDTNDGVYQVRSLRAANLTENEKTQIVELFCANMQSFYEQSSWGFDLEAKRTELFEEKARYFIVNSVPGMVDAFMHFRFFEDDGAEVAYVYELQVGPNLQRKGVGKRLMQMLELISTKYKLKWIVLTVFKANESAMQFYTKKMGFEIDDTSPSQHDNTEESYEILSKQLM</sequence>
<dbReference type="OrthoDB" id="424551at2759"/>
<dbReference type="GO" id="GO:0005634">
    <property type="term" value="C:nucleus"/>
    <property type="evidence" value="ECO:0007669"/>
    <property type="project" value="UniProtKB-SubCell"/>
</dbReference>
<accession>A0A1V9ZWD6</accession>
<dbReference type="Gene3D" id="3.40.630.30">
    <property type="match status" value="1"/>
</dbReference>
<feature type="domain" description="N-acetyltransferase" evidence="12">
    <location>
        <begin position="64"/>
        <end position="210"/>
    </location>
</feature>
<evidence type="ECO:0000259" key="12">
    <source>
        <dbReference type="PROSITE" id="PS51186"/>
    </source>
</evidence>
<evidence type="ECO:0000256" key="1">
    <source>
        <dbReference type="ARBA" id="ARBA00004123"/>
    </source>
</evidence>
<reference evidence="13 14" key="1">
    <citation type="journal article" date="2014" name="Genome Biol. Evol.">
        <title>The secreted proteins of Achlya hypogyna and Thraustotheca clavata identify the ancestral oomycete secretome and reveal gene acquisitions by horizontal gene transfer.</title>
        <authorList>
            <person name="Misner I."/>
            <person name="Blouin N."/>
            <person name="Leonard G."/>
            <person name="Richards T.A."/>
            <person name="Lane C.E."/>
        </authorList>
    </citation>
    <scope>NUCLEOTIDE SEQUENCE [LARGE SCALE GENOMIC DNA]</scope>
    <source>
        <strain evidence="13 14">ATCC 34112</strain>
    </source>
</reference>
<evidence type="ECO:0000256" key="3">
    <source>
        <dbReference type="ARBA" id="ARBA00008870"/>
    </source>
</evidence>
<dbReference type="InterPro" id="IPR039949">
    <property type="entry name" value="NAA40"/>
</dbReference>
<dbReference type="AlphaFoldDB" id="A0A1V9ZWD6"/>
<dbReference type="STRING" id="74557.A0A1V9ZWD6"/>
<keyword evidence="8" id="KW-0539">Nucleus</keyword>
<evidence type="ECO:0000256" key="8">
    <source>
        <dbReference type="ARBA" id="ARBA00023242"/>
    </source>
</evidence>
<dbReference type="SUPFAM" id="SSF55729">
    <property type="entry name" value="Acyl-CoA N-acyltransferases (Nat)"/>
    <property type="match status" value="1"/>
</dbReference>
<evidence type="ECO:0000256" key="7">
    <source>
        <dbReference type="ARBA" id="ARBA00022679"/>
    </source>
</evidence>
<protein>
    <recommendedName>
        <fullName evidence="5">N-alpha-acetyltransferase 40</fullName>
        <ecNumber evidence="4">2.3.1.257</ecNumber>
    </recommendedName>
</protein>
<comment type="caution">
    <text evidence="13">The sequence shown here is derived from an EMBL/GenBank/DDBJ whole genome shotgun (WGS) entry which is preliminary data.</text>
</comment>
<proteinExistence type="inferred from homology"/>
<evidence type="ECO:0000256" key="10">
    <source>
        <dbReference type="ARBA" id="ARBA00047821"/>
    </source>
</evidence>
<name>A0A1V9ZWD6_9STRA</name>
<comment type="similarity">
    <text evidence="3">Belongs to the acetyltransferase family. NAA40 subfamily.</text>
</comment>
<dbReference type="InterPro" id="IPR000182">
    <property type="entry name" value="GNAT_dom"/>
</dbReference>
<dbReference type="GO" id="GO:0005737">
    <property type="term" value="C:cytoplasm"/>
    <property type="evidence" value="ECO:0007669"/>
    <property type="project" value="UniProtKB-SubCell"/>
</dbReference>
<keyword evidence="6" id="KW-0963">Cytoplasm</keyword>
<dbReference type="EC" id="2.3.1.257" evidence="4"/>
<dbReference type="GO" id="GO:0043998">
    <property type="term" value="F:histone H2A acetyltransferase activity"/>
    <property type="evidence" value="ECO:0007669"/>
    <property type="project" value="InterPro"/>
</dbReference>
<dbReference type="Proteomes" id="UP000243217">
    <property type="component" value="Unassembled WGS sequence"/>
</dbReference>
<dbReference type="EMBL" id="JNBS01001148">
    <property type="protein sequence ID" value="OQS02338.1"/>
    <property type="molecule type" value="Genomic_DNA"/>
</dbReference>
<organism evidence="13 14">
    <name type="scientific">Thraustotheca clavata</name>
    <dbReference type="NCBI Taxonomy" id="74557"/>
    <lineage>
        <taxon>Eukaryota</taxon>
        <taxon>Sar</taxon>
        <taxon>Stramenopiles</taxon>
        <taxon>Oomycota</taxon>
        <taxon>Saprolegniomycetes</taxon>
        <taxon>Saprolegniales</taxon>
        <taxon>Achlyaceae</taxon>
        <taxon>Thraustotheca</taxon>
    </lineage>
</organism>
<dbReference type="GO" id="GO:1990189">
    <property type="term" value="F:protein N-terminal-serine acetyltransferase activity"/>
    <property type="evidence" value="ECO:0007669"/>
    <property type="project" value="UniProtKB-EC"/>
</dbReference>
<evidence type="ECO:0000313" key="14">
    <source>
        <dbReference type="Proteomes" id="UP000243217"/>
    </source>
</evidence>
<dbReference type="GO" id="GO:0010485">
    <property type="term" value="F:histone H4 acetyltransferase activity"/>
    <property type="evidence" value="ECO:0007669"/>
    <property type="project" value="InterPro"/>
</dbReference>
<dbReference type="PANTHER" id="PTHR20531:SF1">
    <property type="entry name" value="N-ALPHA-ACETYLTRANSFERASE 40"/>
    <property type="match status" value="1"/>
</dbReference>
<evidence type="ECO:0000256" key="11">
    <source>
        <dbReference type="ARBA" id="ARBA00049524"/>
    </source>
</evidence>
<dbReference type="InterPro" id="IPR016181">
    <property type="entry name" value="Acyl_CoA_acyltransferase"/>
</dbReference>
<evidence type="ECO:0000256" key="2">
    <source>
        <dbReference type="ARBA" id="ARBA00004496"/>
    </source>
</evidence>
<evidence type="ECO:0000256" key="5">
    <source>
        <dbReference type="ARBA" id="ARBA00015043"/>
    </source>
</evidence>
<dbReference type="Pfam" id="PF00583">
    <property type="entry name" value="Acetyltransf_1"/>
    <property type="match status" value="1"/>
</dbReference>
<comment type="catalytic activity">
    <reaction evidence="10">
        <text>N-terminal L-seryl-[histone H2A] + acetyl-CoA = N-terminal N(alpha)-acetyl-L-seryl-[histone H2A] + CoA + H(+)</text>
        <dbReference type="Rhea" id="RHEA:50600"/>
        <dbReference type="Rhea" id="RHEA-COMP:12742"/>
        <dbReference type="Rhea" id="RHEA-COMP:12744"/>
        <dbReference type="ChEBI" id="CHEBI:15378"/>
        <dbReference type="ChEBI" id="CHEBI:57287"/>
        <dbReference type="ChEBI" id="CHEBI:57288"/>
        <dbReference type="ChEBI" id="CHEBI:64738"/>
        <dbReference type="ChEBI" id="CHEBI:83690"/>
        <dbReference type="EC" id="2.3.1.257"/>
    </reaction>
</comment>
<keyword evidence="7 13" id="KW-0808">Transferase</keyword>
<evidence type="ECO:0000256" key="9">
    <source>
        <dbReference type="ARBA" id="ARBA00023315"/>
    </source>
</evidence>
<dbReference type="PROSITE" id="PS51186">
    <property type="entry name" value="GNAT"/>
    <property type="match status" value="1"/>
</dbReference>
<gene>
    <name evidence="13" type="ORF">THRCLA_05278</name>
</gene>
<dbReference type="CDD" id="cd04301">
    <property type="entry name" value="NAT_SF"/>
    <property type="match status" value="1"/>
</dbReference>
<keyword evidence="14" id="KW-1185">Reference proteome</keyword>